<organism evidence="11 12">
    <name type="scientific">Tothia fuscella</name>
    <dbReference type="NCBI Taxonomy" id="1048955"/>
    <lineage>
        <taxon>Eukaryota</taxon>
        <taxon>Fungi</taxon>
        <taxon>Dikarya</taxon>
        <taxon>Ascomycota</taxon>
        <taxon>Pezizomycotina</taxon>
        <taxon>Dothideomycetes</taxon>
        <taxon>Pleosporomycetidae</taxon>
        <taxon>Venturiales</taxon>
        <taxon>Cylindrosympodiaceae</taxon>
        <taxon>Tothia</taxon>
    </lineage>
</organism>
<dbReference type="SMART" id="SM00220">
    <property type="entry name" value="S_TKc"/>
    <property type="match status" value="1"/>
</dbReference>
<dbReference type="InterPro" id="IPR011009">
    <property type="entry name" value="Kinase-like_dom_sf"/>
</dbReference>
<protein>
    <recommendedName>
        <fullName evidence="1">non-specific serine/threonine protein kinase</fullName>
        <ecNumber evidence="1">2.7.11.1</ecNumber>
    </recommendedName>
</protein>
<dbReference type="InterPro" id="IPR017441">
    <property type="entry name" value="Protein_kinase_ATP_BS"/>
</dbReference>
<dbReference type="PROSITE" id="PS00107">
    <property type="entry name" value="PROTEIN_KINASE_ATP"/>
    <property type="match status" value="1"/>
</dbReference>
<evidence type="ECO:0000256" key="3">
    <source>
        <dbReference type="ARBA" id="ARBA00022679"/>
    </source>
</evidence>
<keyword evidence="6 9" id="KW-0067">ATP-binding</keyword>
<evidence type="ECO:0000256" key="4">
    <source>
        <dbReference type="ARBA" id="ARBA00022741"/>
    </source>
</evidence>
<keyword evidence="2" id="KW-0723">Serine/threonine-protein kinase</keyword>
<evidence type="ECO:0000256" key="6">
    <source>
        <dbReference type="ARBA" id="ARBA00022840"/>
    </source>
</evidence>
<gene>
    <name evidence="11" type="ORF">EJ08DRAFT_631459</name>
</gene>
<evidence type="ECO:0000256" key="5">
    <source>
        <dbReference type="ARBA" id="ARBA00022777"/>
    </source>
</evidence>
<dbReference type="GO" id="GO:0004674">
    <property type="term" value="F:protein serine/threonine kinase activity"/>
    <property type="evidence" value="ECO:0007669"/>
    <property type="project" value="UniProtKB-KW"/>
</dbReference>
<dbReference type="FunFam" id="1.10.510.10:FF:000692">
    <property type="entry name" value="Serine/threonine protein kinase, variant"/>
    <property type="match status" value="1"/>
</dbReference>
<reference evidence="11" key="1">
    <citation type="journal article" date="2020" name="Stud. Mycol.">
        <title>101 Dothideomycetes genomes: a test case for predicting lifestyles and emergence of pathogens.</title>
        <authorList>
            <person name="Haridas S."/>
            <person name="Albert R."/>
            <person name="Binder M."/>
            <person name="Bloem J."/>
            <person name="Labutti K."/>
            <person name="Salamov A."/>
            <person name="Andreopoulos B."/>
            <person name="Baker S."/>
            <person name="Barry K."/>
            <person name="Bills G."/>
            <person name="Bluhm B."/>
            <person name="Cannon C."/>
            <person name="Castanera R."/>
            <person name="Culley D."/>
            <person name="Daum C."/>
            <person name="Ezra D."/>
            <person name="Gonzalez J."/>
            <person name="Henrissat B."/>
            <person name="Kuo A."/>
            <person name="Liang C."/>
            <person name="Lipzen A."/>
            <person name="Lutzoni F."/>
            <person name="Magnuson J."/>
            <person name="Mondo S."/>
            <person name="Nolan M."/>
            <person name="Ohm R."/>
            <person name="Pangilinan J."/>
            <person name="Park H.-J."/>
            <person name="Ramirez L."/>
            <person name="Alfaro M."/>
            <person name="Sun H."/>
            <person name="Tritt A."/>
            <person name="Yoshinaga Y."/>
            <person name="Zwiers L.-H."/>
            <person name="Turgeon B."/>
            <person name="Goodwin S."/>
            <person name="Spatafora J."/>
            <person name="Crous P."/>
            <person name="Grigoriev I."/>
        </authorList>
    </citation>
    <scope>NUCLEOTIDE SEQUENCE</scope>
    <source>
        <strain evidence="11">CBS 130266</strain>
    </source>
</reference>
<dbReference type="GO" id="GO:0005634">
    <property type="term" value="C:nucleus"/>
    <property type="evidence" value="ECO:0007669"/>
    <property type="project" value="TreeGrafter"/>
</dbReference>
<evidence type="ECO:0000256" key="8">
    <source>
        <dbReference type="ARBA" id="ARBA00048679"/>
    </source>
</evidence>
<proteinExistence type="predicted"/>
<evidence type="ECO:0000256" key="2">
    <source>
        <dbReference type="ARBA" id="ARBA00022527"/>
    </source>
</evidence>
<dbReference type="GO" id="GO:0007095">
    <property type="term" value="P:mitotic G2 DNA damage checkpoint signaling"/>
    <property type="evidence" value="ECO:0007669"/>
    <property type="project" value="TreeGrafter"/>
</dbReference>
<evidence type="ECO:0000313" key="12">
    <source>
        <dbReference type="Proteomes" id="UP000800235"/>
    </source>
</evidence>
<evidence type="ECO:0000256" key="9">
    <source>
        <dbReference type="PROSITE-ProRule" id="PRU10141"/>
    </source>
</evidence>
<dbReference type="Gene3D" id="1.10.510.10">
    <property type="entry name" value="Transferase(Phosphotransferase) domain 1"/>
    <property type="match status" value="1"/>
</dbReference>
<evidence type="ECO:0000256" key="7">
    <source>
        <dbReference type="ARBA" id="ARBA00047899"/>
    </source>
</evidence>
<dbReference type="PANTHER" id="PTHR43895">
    <property type="entry name" value="CALCIUM/CALMODULIN-DEPENDENT PROTEIN KINASE KINASE-RELATED"/>
    <property type="match status" value="1"/>
</dbReference>
<dbReference type="Pfam" id="PF00069">
    <property type="entry name" value="Pkinase"/>
    <property type="match status" value="1"/>
</dbReference>
<dbReference type="GO" id="GO:0005737">
    <property type="term" value="C:cytoplasm"/>
    <property type="evidence" value="ECO:0007669"/>
    <property type="project" value="TreeGrafter"/>
</dbReference>
<accession>A0A9P4U0E9</accession>
<sequence>MGAPPGSQVAPLPTNLPFRLISRTIGCGAYAFVRKAIPINASKPIIAIKFINKDHAFNNGRVRQSQLRTEIQLHQHLGRHKNIIQFLSAGDDALYVWIAMELADGGDLFDKIEPDVGVPSEDIAHFYFTQLMSAIGYMHSKGVAHRDLKPENLLVSGDGNLKIADFGLATLFLHRGALRPAVTICGSPPYIAPEIVQAKRAKGDHAAVGYAPNIADIWSCGIVLFVLLVGNTPWDEPTSRSDEYKEFVQTGGRSKDELWDRIPQSALSLLRGMLKLDPHSRFTLDEIRTHPWFTRKNPHLNSAGNAANPLELATQMMESLKIDFNANITPSQRKANPDAMDIDMESHDDDRRFAATQPETPMEEMLFDWERLAKNEFNAARISASQPTTNGSKAHLSHNILDRLGEDPSLSQFTPHPSVPLSLTQAAKKFGDIVPSHSLARFVSHLPFNLLTTTIVEALHKLGIPAQAVEADEQAYVRVRTLDGRSQRLHGTVMIDKFNDELWDVRFVKASGDPLEWRRFFKKMCVLCKDAIVIPNS</sequence>
<dbReference type="EC" id="2.7.11.1" evidence="1"/>
<dbReference type="OrthoDB" id="539158at2759"/>
<dbReference type="PANTHER" id="PTHR43895:SF32">
    <property type="entry name" value="SERINE_THREONINE-PROTEIN KINASE CHK1"/>
    <property type="match status" value="1"/>
</dbReference>
<keyword evidence="4 9" id="KW-0547">Nucleotide-binding</keyword>
<keyword evidence="5" id="KW-0418">Kinase</keyword>
<dbReference type="EMBL" id="MU007029">
    <property type="protein sequence ID" value="KAF2431827.1"/>
    <property type="molecule type" value="Genomic_DNA"/>
</dbReference>
<keyword evidence="3" id="KW-0808">Transferase</keyword>
<name>A0A9P4U0E9_9PEZI</name>
<dbReference type="InterPro" id="IPR008271">
    <property type="entry name" value="Ser/Thr_kinase_AS"/>
</dbReference>
<feature type="domain" description="Protein kinase" evidence="10">
    <location>
        <begin position="19"/>
        <end position="293"/>
    </location>
</feature>
<dbReference type="InterPro" id="IPR000719">
    <property type="entry name" value="Prot_kinase_dom"/>
</dbReference>
<evidence type="ECO:0000313" key="11">
    <source>
        <dbReference type="EMBL" id="KAF2431827.1"/>
    </source>
</evidence>
<dbReference type="PROSITE" id="PS00108">
    <property type="entry name" value="PROTEIN_KINASE_ST"/>
    <property type="match status" value="1"/>
</dbReference>
<dbReference type="AlphaFoldDB" id="A0A9P4U0E9"/>
<keyword evidence="12" id="KW-1185">Reference proteome</keyword>
<evidence type="ECO:0000256" key="1">
    <source>
        <dbReference type="ARBA" id="ARBA00012513"/>
    </source>
</evidence>
<comment type="catalytic activity">
    <reaction evidence="8">
        <text>L-seryl-[protein] + ATP = O-phospho-L-seryl-[protein] + ADP + H(+)</text>
        <dbReference type="Rhea" id="RHEA:17989"/>
        <dbReference type="Rhea" id="RHEA-COMP:9863"/>
        <dbReference type="Rhea" id="RHEA-COMP:11604"/>
        <dbReference type="ChEBI" id="CHEBI:15378"/>
        <dbReference type="ChEBI" id="CHEBI:29999"/>
        <dbReference type="ChEBI" id="CHEBI:30616"/>
        <dbReference type="ChEBI" id="CHEBI:83421"/>
        <dbReference type="ChEBI" id="CHEBI:456216"/>
        <dbReference type="EC" id="2.7.11.1"/>
    </reaction>
</comment>
<feature type="binding site" evidence="9">
    <location>
        <position position="49"/>
    </location>
    <ligand>
        <name>ATP</name>
        <dbReference type="ChEBI" id="CHEBI:30616"/>
    </ligand>
</feature>
<dbReference type="PROSITE" id="PS50011">
    <property type="entry name" value="PROTEIN_KINASE_DOM"/>
    <property type="match status" value="1"/>
</dbReference>
<dbReference type="Proteomes" id="UP000800235">
    <property type="component" value="Unassembled WGS sequence"/>
</dbReference>
<dbReference type="SUPFAM" id="SSF56112">
    <property type="entry name" value="Protein kinase-like (PK-like)"/>
    <property type="match status" value="1"/>
</dbReference>
<comment type="catalytic activity">
    <reaction evidence="7">
        <text>L-threonyl-[protein] + ATP = O-phospho-L-threonyl-[protein] + ADP + H(+)</text>
        <dbReference type="Rhea" id="RHEA:46608"/>
        <dbReference type="Rhea" id="RHEA-COMP:11060"/>
        <dbReference type="Rhea" id="RHEA-COMP:11605"/>
        <dbReference type="ChEBI" id="CHEBI:15378"/>
        <dbReference type="ChEBI" id="CHEBI:30013"/>
        <dbReference type="ChEBI" id="CHEBI:30616"/>
        <dbReference type="ChEBI" id="CHEBI:61977"/>
        <dbReference type="ChEBI" id="CHEBI:456216"/>
        <dbReference type="EC" id="2.7.11.1"/>
    </reaction>
</comment>
<dbReference type="GO" id="GO:0005524">
    <property type="term" value="F:ATP binding"/>
    <property type="evidence" value="ECO:0007669"/>
    <property type="project" value="UniProtKB-UniRule"/>
</dbReference>
<evidence type="ECO:0000259" key="10">
    <source>
        <dbReference type="PROSITE" id="PS50011"/>
    </source>
</evidence>
<comment type="caution">
    <text evidence="11">The sequence shown here is derived from an EMBL/GenBank/DDBJ whole genome shotgun (WGS) entry which is preliminary data.</text>
</comment>
<dbReference type="GO" id="GO:0035861">
    <property type="term" value="C:site of double-strand break"/>
    <property type="evidence" value="ECO:0007669"/>
    <property type="project" value="TreeGrafter"/>
</dbReference>